<dbReference type="GO" id="GO:0032434">
    <property type="term" value="P:regulation of proteasomal ubiquitin-dependent protein catabolic process"/>
    <property type="evidence" value="ECO:0007669"/>
    <property type="project" value="TreeGrafter"/>
</dbReference>
<feature type="domain" description="E3 UFM1-protein ligase 1-like N-terminal" evidence="1">
    <location>
        <begin position="6"/>
        <end position="283"/>
    </location>
</feature>
<dbReference type="SUPFAM" id="SSF53098">
    <property type="entry name" value="Ribonuclease H-like"/>
    <property type="match status" value="1"/>
</dbReference>
<dbReference type="AlphaFoldDB" id="A0A8S3UB82"/>
<keyword evidence="2" id="KW-0012">Acyltransferase</keyword>
<proteinExistence type="predicted"/>
<dbReference type="EMBL" id="CAJPWZ010002417">
    <property type="protein sequence ID" value="CAG2238141.1"/>
    <property type="molecule type" value="Genomic_DNA"/>
</dbReference>
<reference evidence="2" key="1">
    <citation type="submission" date="2021-03" db="EMBL/GenBank/DDBJ databases">
        <authorList>
            <person name="Bekaert M."/>
        </authorList>
    </citation>
    <scope>NUCLEOTIDE SEQUENCE</scope>
</reference>
<dbReference type="InterPro" id="IPR018611">
    <property type="entry name" value="Ufl1"/>
</dbReference>
<dbReference type="Pfam" id="PF25870">
    <property type="entry name" value="WHD_UFL1_5th"/>
    <property type="match status" value="1"/>
</dbReference>
<dbReference type="GO" id="GO:1990592">
    <property type="term" value="P:protein K69-linked ufmylation"/>
    <property type="evidence" value="ECO:0007669"/>
    <property type="project" value="TreeGrafter"/>
</dbReference>
<dbReference type="EC" id="2.3.2.-" evidence="2"/>
<evidence type="ECO:0000259" key="1">
    <source>
        <dbReference type="Pfam" id="PF09743"/>
    </source>
</evidence>
<dbReference type="PANTHER" id="PTHR31057:SF0">
    <property type="entry name" value="E3 UFM1-PROTEIN LIGASE 1"/>
    <property type="match status" value="1"/>
</dbReference>
<sequence length="733" mass="83879">MADWEEVKRLAADFQRAQLSVAKQRLSERNVIELVSKLVNLKLIDVIYTLDGKEYLTHQELYKEITDELLVNGGRINLVDLQQLLNVDFSHIESKASEIIKHEKNRSLVLGQLIDISYLDKIAEEVNDKLQDQGHVTIPELTKLYDLPADFLSEHIHHRVGKIIHGHVDAYDRDVIFTESFITRMKAQIRGTFSAITRPTVIQSIMSRHSFQERLFYSLLEDLVNKGRLAGSISGGRQEKALYIPNIYTKSQNEWVDSFYKQNGYLEYDSLIRLGIADPKSYIKRRFKDEAMTYLGTCCIGAAIKDQVEASVEEADTNDTWIDIMPVLPSIFSMEDVKQILTECSKKYPHTAVCCDTIVTSDKFIQKWNEPFKDLVIKKAEMRKHRDLYILHSENKEIQPTLTQCIKKSVKYSPSDPKQLEMTNALIMFIAGDLLPLSIVESEEFKNLMEKADTKYQVPSRKHLSSKLLHEKSVEIKNNLVNTLKRAESVCLTIDLWSSRQMRGFLGITGHFILDWAMKSVMICCKRFKGRHTAESIRSEYEEVVTSFEIGFKIAAIVSDNASNMVKAFSIPGFDDFKVDHESSDEEIDDVDKEIEDDQSDDLHLSDCLPKHSRCFAHTLQLVVKDGLKDCSPHLKTVITKASNIVSFVRKSIIASEILEDYKRLQAANATRWNSQLHMICSVLNVPELELDKIDCKTKLSSYERKLLSELCTILEPFDKATVLVQGEKNCNC</sequence>
<dbReference type="Proteomes" id="UP000683360">
    <property type="component" value="Unassembled WGS sequence"/>
</dbReference>
<dbReference type="PANTHER" id="PTHR31057">
    <property type="entry name" value="E3 UFM1-PROTEIN LIGASE 1"/>
    <property type="match status" value="1"/>
</dbReference>
<evidence type="ECO:0000313" key="3">
    <source>
        <dbReference type="Proteomes" id="UP000683360"/>
    </source>
</evidence>
<dbReference type="InterPro" id="IPR012337">
    <property type="entry name" value="RNaseH-like_sf"/>
</dbReference>
<dbReference type="InterPro" id="IPR056579">
    <property type="entry name" value="Ufl1_N"/>
</dbReference>
<dbReference type="SUPFAM" id="SSF140996">
    <property type="entry name" value="Hermes dimerisation domain"/>
    <property type="match status" value="1"/>
</dbReference>
<accession>A0A8S3UB82</accession>
<keyword evidence="3" id="KW-1185">Reference proteome</keyword>
<evidence type="ECO:0000313" key="2">
    <source>
        <dbReference type="EMBL" id="CAG2238141.1"/>
    </source>
</evidence>
<organism evidence="2 3">
    <name type="scientific">Mytilus edulis</name>
    <name type="common">Blue mussel</name>
    <dbReference type="NCBI Taxonomy" id="6550"/>
    <lineage>
        <taxon>Eukaryota</taxon>
        <taxon>Metazoa</taxon>
        <taxon>Spiralia</taxon>
        <taxon>Lophotrochozoa</taxon>
        <taxon>Mollusca</taxon>
        <taxon>Bivalvia</taxon>
        <taxon>Autobranchia</taxon>
        <taxon>Pteriomorphia</taxon>
        <taxon>Mytilida</taxon>
        <taxon>Mytiloidea</taxon>
        <taxon>Mytilidae</taxon>
        <taxon>Mytilinae</taxon>
        <taxon>Mytilus</taxon>
    </lineage>
</organism>
<comment type="caution">
    <text evidence="2">The sequence shown here is derived from an EMBL/GenBank/DDBJ whole genome shotgun (WGS) entry which is preliminary data.</text>
</comment>
<name>A0A8S3UB82_MYTED</name>
<dbReference type="GO" id="GO:0034976">
    <property type="term" value="P:response to endoplasmic reticulum stress"/>
    <property type="evidence" value="ECO:0007669"/>
    <property type="project" value="TreeGrafter"/>
</dbReference>
<gene>
    <name evidence="2" type="ORF">MEDL_50598</name>
</gene>
<dbReference type="Pfam" id="PF09743">
    <property type="entry name" value="E3_UFM1_ligase"/>
    <property type="match status" value="1"/>
</dbReference>
<protein>
    <submittedName>
        <fullName evidence="2">UFL1</fullName>
        <ecNumber evidence="2">2.3.2.-</ecNumber>
    </submittedName>
</protein>
<keyword evidence="2" id="KW-0808">Transferase</keyword>
<dbReference type="GO" id="GO:0005789">
    <property type="term" value="C:endoplasmic reticulum membrane"/>
    <property type="evidence" value="ECO:0007669"/>
    <property type="project" value="TreeGrafter"/>
</dbReference>
<dbReference type="OrthoDB" id="10258297at2759"/>
<dbReference type="GO" id="GO:0061666">
    <property type="term" value="F:UFM1 ligase activity"/>
    <property type="evidence" value="ECO:0007669"/>
    <property type="project" value="InterPro"/>
</dbReference>